<gene>
    <name evidence="1" type="ORF">NCTC8261_00398</name>
</gene>
<name>A0A379WKJ3_SALET</name>
<reference evidence="1 2" key="1">
    <citation type="submission" date="2018-06" db="EMBL/GenBank/DDBJ databases">
        <authorList>
            <consortium name="Pathogen Informatics"/>
            <person name="Doyle S."/>
        </authorList>
    </citation>
    <scope>NUCLEOTIDE SEQUENCE [LARGE SCALE GENOMIC DNA]</scope>
    <source>
        <strain evidence="1 2">NCTC8261</strain>
    </source>
</reference>
<sequence>MSIFAGDGPRHGNLDPMRAPDLFTLYRNRNRAAENDQVVEDPHQANDDGQRFIFRPVIVSPLRRRHAEQVKQDKEDIRTRDYPVDVLLFHQPRLSP</sequence>
<dbReference type="Proteomes" id="UP000254712">
    <property type="component" value="Unassembled WGS sequence"/>
</dbReference>
<accession>A0A379WKJ3</accession>
<evidence type="ECO:0000313" key="1">
    <source>
        <dbReference type="EMBL" id="SUH34221.1"/>
    </source>
</evidence>
<organism evidence="1 2">
    <name type="scientific">Salmonella enterica I</name>
    <dbReference type="NCBI Taxonomy" id="59201"/>
    <lineage>
        <taxon>Bacteria</taxon>
        <taxon>Pseudomonadati</taxon>
        <taxon>Pseudomonadota</taxon>
        <taxon>Gammaproteobacteria</taxon>
        <taxon>Enterobacterales</taxon>
        <taxon>Enterobacteriaceae</taxon>
        <taxon>Salmonella</taxon>
    </lineage>
</organism>
<evidence type="ECO:0000313" key="2">
    <source>
        <dbReference type="Proteomes" id="UP000254712"/>
    </source>
</evidence>
<proteinExistence type="predicted"/>
<protein>
    <submittedName>
        <fullName evidence="1">Uncharacterized protein</fullName>
    </submittedName>
</protein>
<dbReference type="EMBL" id="UGXT01000002">
    <property type="protein sequence ID" value="SUH34221.1"/>
    <property type="molecule type" value="Genomic_DNA"/>
</dbReference>
<dbReference type="AlphaFoldDB" id="A0A379WKJ3"/>